<evidence type="ECO:0000256" key="5">
    <source>
        <dbReference type="ARBA" id="ARBA00022989"/>
    </source>
</evidence>
<dbReference type="PROSITE" id="PS50928">
    <property type="entry name" value="ABC_TM1"/>
    <property type="match status" value="2"/>
</dbReference>
<comment type="subcellular location">
    <subcellularLocation>
        <location evidence="1 7">Cell membrane</location>
        <topology evidence="1 7">Multi-pass membrane protein</topology>
    </subcellularLocation>
</comment>
<evidence type="ECO:0000256" key="7">
    <source>
        <dbReference type="RuleBase" id="RU363032"/>
    </source>
</evidence>
<evidence type="ECO:0000259" key="8">
    <source>
        <dbReference type="PROSITE" id="PS50928"/>
    </source>
</evidence>
<keyword evidence="5 7" id="KW-1133">Transmembrane helix</keyword>
<feature type="transmembrane region" description="Helical" evidence="7">
    <location>
        <begin position="265"/>
        <end position="292"/>
    </location>
</feature>
<evidence type="ECO:0000256" key="2">
    <source>
        <dbReference type="ARBA" id="ARBA00022448"/>
    </source>
</evidence>
<name>A0ABP2GR30_9PAST</name>
<feature type="transmembrane region" description="Helical" evidence="7">
    <location>
        <begin position="192"/>
        <end position="212"/>
    </location>
</feature>
<dbReference type="InterPro" id="IPR000515">
    <property type="entry name" value="MetI-like"/>
</dbReference>
<evidence type="ECO:0000256" key="6">
    <source>
        <dbReference type="ARBA" id="ARBA00023136"/>
    </source>
</evidence>
<feature type="transmembrane region" description="Helical" evidence="7">
    <location>
        <begin position="645"/>
        <end position="666"/>
    </location>
</feature>
<dbReference type="PANTHER" id="PTHR30183:SF7">
    <property type="entry name" value="FERRIC TRANSPORT SYSTEM PERMEASE PROTEIN FBPB 1-RELATED"/>
    <property type="match status" value="1"/>
</dbReference>
<feature type="transmembrane region" description="Helical" evidence="7">
    <location>
        <begin position="369"/>
        <end position="394"/>
    </location>
</feature>
<proteinExistence type="inferred from homology"/>
<feature type="transmembrane region" description="Helical" evidence="7">
    <location>
        <begin position="136"/>
        <end position="163"/>
    </location>
</feature>
<feature type="transmembrane region" description="Helical" evidence="7">
    <location>
        <begin position="540"/>
        <end position="558"/>
    </location>
</feature>
<feature type="transmembrane region" description="Helical" evidence="7">
    <location>
        <begin position="21"/>
        <end position="43"/>
    </location>
</feature>
<feature type="domain" description="ABC transmembrane type-1" evidence="8">
    <location>
        <begin position="476"/>
        <end position="666"/>
    </location>
</feature>
<feature type="transmembrane region" description="Helical" evidence="7">
    <location>
        <begin position="105"/>
        <end position="124"/>
    </location>
</feature>
<dbReference type="PANTHER" id="PTHR30183">
    <property type="entry name" value="MOLYBDENUM TRANSPORT SYSTEM PERMEASE PROTEIN MODB"/>
    <property type="match status" value="1"/>
</dbReference>
<gene>
    <name evidence="9" type="ORF">AM202_05304</name>
</gene>
<keyword evidence="6 7" id="KW-0472">Membrane</keyword>
<dbReference type="SUPFAM" id="SSF161098">
    <property type="entry name" value="MetI-like"/>
    <property type="match status" value="2"/>
</dbReference>
<keyword evidence="3" id="KW-1003">Cell membrane</keyword>
<reference evidence="9 10" key="1">
    <citation type="journal article" date="2010" name="Vet. Microbiol.">
        <title>Production of haemolysins by strains of the Actinobacillus minor/porcitonsillarum complex.</title>
        <authorList>
            <person name="Arya G."/>
            <person name="Niven D.F."/>
        </authorList>
    </citation>
    <scope>NUCLEOTIDE SEQUENCE [LARGE SCALE GENOMIC DNA]</scope>
    <source>
        <strain evidence="10">strain 202</strain>
    </source>
</reference>
<feature type="transmembrane region" description="Helical" evidence="7">
    <location>
        <begin position="514"/>
        <end position="534"/>
    </location>
</feature>
<organism evidence="9 10">
    <name type="scientific">Actinobacillus minor 202</name>
    <dbReference type="NCBI Taxonomy" id="591023"/>
    <lineage>
        <taxon>Bacteria</taxon>
        <taxon>Pseudomonadati</taxon>
        <taxon>Pseudomonadota</taxon>
        <taxon>Gammaproteobacteria</taxon>
        <taxon>Pasteurellales</taxon>
        <taxon>Pasteurellaceae</taxon>
        <taxon>Actinobacillus</taxon>
    </lineage>
</organism>
<keyword evidence="10" id="KW-1185">Reference proteome</keyword>
<evidence type="ECO:0000256" key="1">
    <source>
        <dbReference type="ARBA" id="ARBA00004651"/>
    </source>
</evidence>
<feature type="transmembrane region" description="Helical" evidence="7">
    <location>
        <begin position="313"/>
        <end position="335"/>
    </location>
</feature>
<feature type="domain" description="ABC transmembrane type-1" evidence="8">
    <location>
        <begin position="186"/>
        <end position="390"/>
    </location>
</feature>
<dbReference type="Proteomes" id="UP000003394">
    <property type="component" value="Unassembled WGS sequence"/>
</dbReference>
<comment type="similarity">
    <text evidence="7">Belongs to the binding-protein-dependent transport system permease family.</text>
</comment>
<sequence length="674" mass="74795">MGNLTAYIFYQFMHLFSTRSPLWLILPVTAFIALPTQALHYGLWDSTSQEWLAAMGWHEINLSWVWFGSFLAIPWVKSPKNRLYALIGITSFILLSATFCQIRLGYAVLFLFLSLFMLTVEALAQLRFMQGERFIIGSLLAVFILLFVFILYPSLAIFSHLFYEDGTYSLQSAKQVFLQSHLLNTIWNSLRVSASVGLLSTLLGLCLALYTTRIAKKTQFLGKLFSILPIVTPPFVVGLGVVLLMGRTGYITQILVEYFGVSKNWLYGFNGILISHTLALTPMAFMVIEGALKYIPAQFEEASYSLRGSANQTFRFVLFPLLKPALGNAFLITFVQSLADFSTPFVLGGNYEVLAGQIYFYIVGAQPNYAAASTMGFILLSFSLLCFLIQYWWIGKRTYTTVSGKGNQTNHTPLASGLKKLIICILVIWVLFNAVLYGSIFFGSVVVNWGVDHSFTLKHYLRLFGQGIHFGGFPSLIHTVTFALCAAPITAIIGLLIAYLTARKPFKGKKYFEFLTLLCFAVPGTVAGLSYVMAFNNAPFYLTGTSIIIVLSMVTRNMPIGMRSAMAGLAQIDKSLEEASLTLKGSAFDTFRFIVLPLLKPALLSALVTSFVRSMTTISAIIFLVTPNTQVATSYILSRVEDGDYGLAVAYGSTLILVMMAVIFGFNKLIYRKG</sequence>
<dbReference type="Gene3D" id="1.10.3720.10">
    <property type="entry name" value="MetI-like"/>
    <property type="match status" value="2"/>
</dbReference>
<evidence type="ECO:0000256" key="4">
    <source>
        <dbReference type="ARBA" id="ARBA00022692"/>
    </source>
</evidence>
<feature type="transmembrane region" description="Helical" evidence="7">
    <location>
        <begin position="83"/>
        <end position="99"/>
    </location>
</feature>
<feature type="transmembrane region" description="Helical" evidence="7">
    <location>
        <begin position="421"/>
        <end position="447"/>
    </location>
</feature>
<dbReference type="InterPro" id="IPR035906">
    <property type="entry name" value="MetI-like_sf"/>
</dbReference>
<feature type="transmembrane region" description="Helical" evidence="7">
    <location>
        <begin position="224"/>
        <end position="245"/>
    </location>
</feature>
<feature type="transmembrane region" description="Helical" evidence="7">
    <location>
        <begin position="480"/>
        <end position="502"/>
    </location>
</feature>
<feature type="transmembrane region" description="Helical" evidence="7">
    <location>
        <begin position="55"/>
        <end position="76"/>
    </location>
</feature>
<keyword evidence="4 7" id="KW-0812">Transmembrane</keyword>
<evidence type="ECO:0000313" key="9">
    <source>
        <dbReference type="EMBL" id="EEV24347.1"/>
    </source>
</evidence>
<evidence type="ECO:0000313" key="10">
    <source>
        <dbReference type="Proteomes" id="UP000003394"/>
    </source>
</evidence>
<protein>
    <submittedName>
        <fullName evidence="9">Fe3+ ABC transporter, permease</fullName>
    </submittedName>
</protein>
<dbReference type="EMBL" id="ACFT01000044">
    <property type="protein sequence ID" value="EEV24347.1"/>
    <property type="molecule type" value="Genomic_DNA"/>
</dbReference>
<feature type="transmembrane region" description="Helical" evidence="7">
    <location>
        <begin position="602"/>
        <end position="625"/>
    </location>
</feature>
<accession>A0ABP2GR30</accession>
<dbReference type="CDD" id="cd06261">
    <property type="entry name" value="TM_PBP2"/>
    <property type="match status" value="2"/>
</dbReference>
<evidence type="ECO:0000256" key="3">
    <source>
        <dbReference type="ARBA" id="ARBA00022475"/>
    </source>
</evidence>
<keyword evidence="2 7" id="KW-0813">Transport</keyword>
<dbReference type="Pfam" id="PF00528">
    <property type="entry name" value="BPD_transp_1"/>
    <property type="match status" value="2"/>
</dbReference>
<comment type="caution">
    <text evidence="9">The sequence shown here is derived from an EMBL/GenBank/DDBJ whole genome shotgun (WGS) entry which is preliminary data.</text>
</comment>